<sequence length="261" mass="30295">MNNILDIGKGQLLSYSSKKPPRTQEQACVSTERQWKLDVSDIPECAICCEYMTKNLATLVPCGHIFHQKCLQKYKKLECPVCRKHNIQSIPLHFQIELNLSQSNETKQNKLIQSTTPNQNNKQNQEINKLKDLINKGKQSIDLCISQSTRTQQNDAIQDQRLKSCELQLKEISKTLMDIKSLMDNGENSARKMSKDQTLPQVPQKYTKTDQQGFYPNNNDRYSKNHPFNKLHNIGQSTRSLQFQNSYRNNSHFQSEQNQYK</sequence>
<feature type="compositionally biased region" description="Polar residues" evidence="5">
    <location>
        <begin position="196"/>
        <end position="220"/>
    </location>
</feature>
<keyword evidence="2 4" id="KW-0863">Zinc-finger</keyword>
<dbReference type="InterPro" id="IPR001841">
    <property type="entry name" value="Znf_RING"/>
</dbReference>
<proteinExistence type="predicted"/>
<keyword evidence="3" id="KW-0862">Zinc</keyword>
<dbReference type="SMART" id="SM00184">
    <property type="entry name" value="RING"/>
    <property type="match status" value="1"/>
</dbReference>
<evidence type="ECO:0000256" key="1">
    <source>
        <dbReference type="ARBA" id="ARBA00022723"/>
    </source>
</evidence>
<reference evidence="7" key="1">
    <citation type="submission" date="2021-01" db="EMBL/GenBank/DDBJ databases">
        <authorList>
            <consortium name="Genoscope - CEA"/>
            <person name="William W."/>
        </authorList>
    </citation>
    <scope>NUCLEOTIDE SEQUENCE</scope>
</reference>
<dbReference type="GO" id="GO:0008270">
    <property type="term" value="F:zinc ion binding"/>
    <property type="evidence" value="ECO:0007669"/>
    <property type="project" value="UniProtKB-KW"/>
</dbReference>
<dbReference type="GO" id="GO:0061630">
    <property type="term" value="F:ubiquitin protein ligase activity"/>
    <property type="evidence" value="ECO:0007669"/>
    <property type="project" value="TreeGrafter"/>
</dbReference>
<dbReference type="OMA" id="SIDLCIS"/>
<dbReference type="PANTHER" id="PTHR22763:SF162">
    <property type="entry name" value="TRANSMEMBRANE E3 UBIQUITIN-PROTEIN LIGASE 1"/>
    <property type="match status" value="1"/>
</dbReference>
<evidence type="ECO:0000256" key="4">
    <source>
        <dbReference type="PROSITE-ProRule" id="PRU00175"/>
    </source>
</evidence>
<dbReference type="PANTHER" id="PTHR22763">
    <property type="entry name" value="RING ZINC FINGER PROTEIN"/>
    <property type="match status" value="1"/>
</dbReference>
<dbReference type="PROSITE" id="PS50089">
    <property type="entry name" value="ZF_RING_2"/>
    <property type="match status" value="1"/>
</dbReference>
<evidence type="ECO:0000313" key="7">
    <source>
        <dbReference type="EMBL" id="CAD8205514.1"/>
    </source>
</evidence>
<protein>
    <recommendedName>
        <fullName evidence="6">RING-type domain-containing protein</fullName>
    </recommendedName>
</protein>
<dbReference type="Proteomes" id="UP000683925">
    <property type="component" value="Unassembled WGS sequence"/>
</dbReference>
<organism evidence="7 8">
    <name type="scientific">Paramecium octaurelia</name>
    <dbReference type="NCBI Taxonomy" id="43137"/>
    <lineage>
        <taxon>Eukaryota</taxon>
        <taxon>Sar</taxon>
        <taxon>Alveolata</taxon>
        <taxon>Ciliophora</taxon>
        <taxon>Intramacronucleata</taxon>
        <taxon>Oligohymenophorea</taxon>
        <taxon>Peniculida</taxon>
        <taxon>Parameciidae</taxon>
        <taxon>Paramecium</taxon>
    </lineage>
</organism>
<keyword evidence="8" id="KW-1185">Reference proteome</keyword>
<evidence type="ECO:0000256" key="2">
    <source>
        <dbReference type="ARBA" id="ARBA00022771"/>
    </source>
</evidence>
<dbReference type="GO" id="GO:0012505">
    <property type="term" value="C:endomembrane system"/>
    <property type="evidence" value="ECO:0007669"/>
    <property type="project" value="TreeGrafter"/>
</dbReference>
<evidence type="ECO:0000259" key="6">
    <source>
        <dbReference type="PROSITE" id="PS50089"/>
    </source>
</evidence>
<dbReference type="InterPro" id="IPR050731">
    <property type="entry name" value="HRD1_E3_ubiq-ligases"/>
</dbReference>
<dbReference type="OrthoDB" id="1630758at2759"/>
<dbReference type="Pfam" id="PF13639">
    <property type="entry name" value="zf-RING_2"/>
    <property type="match status" value="1"/>
</dbReference>
<comment type="caution">
    <text evidence="7">The sequence shown here is derived from an EMBL/GenBank/DDBJ whole genome shotgun (WGS) entry which is preliminary data.</text>
</comment>
<dbReference type="EMBL" id="CAJJDP010000136">
    <property type="protein sequence ID" value="CAD8205514.1"/>
    <property type="molecule type" value="Genomic_DNA"/>
</dbReference>
<keyword evidence="1" id="KW-0479">Metal-binding</keyword>
<accession>A0A8S1Y1Q3</accession>
<evidence type="ECO:0000256" key="5">
    <source>
        <dbReference type="SAM" id="MobiDB-lite"/>
    </source>
</evidence>
<feature type="domain" description="RING-type" evidence="6">
    <location>
        <begin position="45"/>
        <end position="83"/>
    </location>
</feature>
<dbReference type="GO" id="GO:0043161">
    <property type="term" value="P:proteasome-mediated ubiquitin-dependent protein catabolic process"/>
    <property type="evidence" value="ECO:0007669"/>
    <property type="project" value="TreeGrafter"/>
</dbReference>
<gene>
    <name evidence="7" type="ORF">POCTA_138.1.T1350175</name>
</gene>
<name>A0A8S1Y1Q3_PAROT</name>
<feature type="region of interest" description="Disordered" evidence="5">
    <location>
        <begin position="188"/>
        <end position="232"/>
    </location>
</feature>
<dbReference type="AlphaFoldDB" id="A0A8S1Y1Q3"/>
<evidence type="ECO:0000256" key="3">
    <source>
        <dbReference type="ARBA" id="ARBA00022833"/>
    </source>
</evidence>
<evidence type="ECO:0000313" key="8">
    <source>
        <dbReference type="Proteomes" id="UP000683925"/>
    </source>
</evidence>